<evidence type="ECO:0000313" key="3">
    <source>
        <dbReference type="Proteomes" id="UP001221898"/>
    </source>
</evidence>
<sequence length="292" mass="32099">MALTDKHKVKRQRLDRICEAGPLGDLPVRGSRYCLGRGPQEVARRRVGSRGGDEDEGPSGLPSRPHRATLLPPSGPPALHFKRPLIASAERLRRERDGAAAEHERRMIVRRAETWQSRDSPSAHQHVGFRVQRLCKTRGGGALLICLPPHRPSAGRGGHDRGAGKWDVTHRYLSDSVFVLPNDASLSHCSGAGEMRPARGVHPGERSLWNPSLRAGDADARSHPEARCLQTSPARVLWNWYAGRRLCGGAGGRYRGGSRSRKRALSGLSVTLCVRGTLEPRNRYDDSALISR</sequence>
<accession>A0AAD7WPT4</accession>
<dbReference type="EMBL" id="JAINUG010000051">
    <property type="protein sequence ID" value="KAJ8404817.1"/>
    <property type="molecule type" value="Genomic_DNA"/>
</dbReference>
<feature type="compositionally biased region" description="Basic and acidic residues" evidence="1">
    <location>
        <begin position="1"/>
        <end position="18"/>
    </location>
</feature>
<dbReference type="AlphaFoldDB" id="A0AAD7WPT4"/>
<evidence type="ECO:0000256" key="1">
    <source>
        <dbReference type="SAM" id="MobiDB-lite"/>
    </source>
</evidence>
<protein>
    <submittedName>
        <fullName evidence="2">Uncharacterized protein</fullName>
    </submittedName>
</protein>
<proteinExistence type="predicted"/>
<dbReference type="Proteomes" id="UP001221898">
    <property type="component" value="Unassembled WGS sequence"/>
</dbReference>
<comment type="caution">
    <text evidence="2">The sequence shown here is derived from an EMBL/GenBank/DDBJ whole genome shotgun (WGS) entry which is preliminary data.</text>
</comment>
<name>A0AAD7WPT4_9TELE</name>
<reference evidence="2" key="1">
    <citation type="journal article" date="2023" name="Science">
        <title>Genome structures resolve the early diversification of teleost fishes.</title>
        <authorList>
            <person name="Parey E."/>
            <person name="Louis A."/>
            <person name="Montfort J."/>
            <person name="Bouchez O."/>
            <person name="Roques C."/>
            <person name="Iampietro C."/>
            <person name="Lluch J."/>
            <person name="Castinel A."/>
            <person name="Donnadieu C."/>
            <person name="Desvignes T."/>
            <person name="Floi Bucao C."/>
            <person name="Jouanno E."/>
            <person name="Wen M."/>
            <person name="Mejri S."/>
            <person name="Dirks R."/>
            <person name="Jansen H."/>
            <person name="Henkel C."/>
            <person name="Chen W.J."/>
            <person name="Zahm M."/>
            <person name="Cabau C."/>
            <person name="Klopp C."/>
            <person name="Thompson A.W."/>
            <person name="Robinson-Rechavi M."/>
            <person name="Braasch I."/>
            <person name="Lecointre G."/>
            <person name="Bobe J."/>
            <person name="Postlethwait J.H."/>
            <person name="Berthelot C."/>
            <person name="Roest Crollius H."/>
            <person name="Guiguen Y."/>
        </authorList>
    </citation>
    <scope>NUCLEOTIDE SEQUENCE</scope>
    <source>
        <tissue evidence="2">Blood</tissue>
    </source>
</reference>
<gene>
    <name evidence="2" type="ORF">AAFF_G00332040</name>
</gene>
<organism evidence="2 3">
    <name type="scientific">Aldrovandia affinis</name>
    <dbReference type="NCBI Taxonomy" id="143900"/>
    <lineage>
        <taxon>Eukaryota</taxon>
        <taxon>Metazoa</taxon>
        <taxon>Chordata</taxon>
        <taxon>Craniata</taxon>
        <taxon>Vertebrata</taxon>
        <taxon>Euteleostomi</taxon>
        <taxon>Actinopterygii</taxon>
        <taxon>Neopterygii</taxon>
        <taxon>Teleostei</taxon>
        <taxon>Notacanthiformes</taxon>
        <taxon>Halosauridae</taxon>
        <taxon>Aldrovandia</taxon>
    </lineage>
</organism>
<feature type="region of interest" description="Disordered" evidence="1">
    <location>
        <begin position="1"/>
        <end position="80"/>
    </location>
</feature>
<keyword evidence="3" id="KW-1185">Reference proteome</keyword>
<evidence type="ECO:0000313" key="2">
    <source>
        <dbReference type="EMBL" id="KAJ8404817.1"/>
    </source>
</evidence>